<dbReference type="EMBL" id="JAFNEN010000948">
    <property type="protein sequence ID" value="KAG8175847.1"/>
    <property type="molecule type" value="Genomic_DNA"/>
</dbReference>
<evidence type="ECO:0000256" key="1">
    <source>
        <dbReference type="SAM" id="MobiDB-lite"/>
    </source>
</evidence>
<name>A0AAV6TWP0_9ARAC</name>
<reference evidence="2 3" key="1">
    <citation type="journal article" date="2022" name="Nat. Ecol. Evol.">
        <title>A masculinizing supergene underlies an exaggerated male reproductive morph in a spider.</title>
        <authorList>
            <person name="Hendrickx F."/>
            <person name="De Corte Z."/>
            <person name="Sonet G."/>
            <person name="Van Belleghem S.M."/>
            <person name="Kostlbacher S."/>
            <person name="Vangestel C."/>
        </authorList>
    </citation>
    <scope>NUCLEOTIDE SEQUENCE [LARGE SCALE GENOMIC DNA]</scope>
    <source>
        <strain evidence="2">W744_W776</strain>
    </source>
</reference>
<accession>A0AAV6TWP0</accession>
<dbReference type="Proteomes" id="UP000827092">
    <property type="component" value="Unassembled WGS sequence"/>
</dbReference>
<evidence type="ECO:0000313" key="2">
    <source>
        <dbReference type="EMBL" id="KAG8175847.1"/>
    </source>
</evidence>
<proteinExistence type="predicted"/>
<keyword evidence="3" id="KW-1185">Reference proteome</keyword>
<evidence type="ECO:0008006" key="4">
    <source>
        <dbReference type="Google" id="ProtNLM"/>
    </source>
</evidence>
<feature type="region of interest" description="Disordered" evidence="1">
    <location>
        <begin position="160"/>
        <end position="179"/>
    </location>
</feature>
<gene>
    <name evidence="2" type="ORF">JTE90_013397</name>
</gene>
<dbReference type="PANTHER" id="PTHR34153:SF2">
    <property type="entry name" value="SI:CH211-262H13.3-RELATED"/>
    <property type="match status" value="1"/>
</dbReference>
<evidence type="ECO:0000313" key="3">
    <source>
        <dbReference type="Proteomes" id="UP000827092"/>
    </source>
</evidence>
<protein>
    <recommendedName>
        <fullName evidence="4">DUF4806 domain-containing protein</fullName>
    </recommendedName>
</protein>
<organism evidence="2 3">
    <name type="scientific">Oedothorax gibbosus</name>
    <dbReference type="NCBI Taxonomy" id="931172"/>
    <lineage>
        <taxon>Eukaryota</taxon>
        <taxon>Metazoa</taxon>
        <taxon>Ecdysozoa</taxon>
        <taxon>Arthropoda</taxon>
        <taxon>Chelicerata</taxon>
        <taxon>Arachnida</taxon>
        <taxon>Araneae</taxon>
        <taxon>Araneomorphae</taxon>
        <taxon>Entelegynae</taxon>
        <taxon>Araneoidea</taxon>
        <taxon>Linyphiidae</taxon>
        <taxon>Erigoninae</taxon>
        <taxon>Oedothorax</taxon>
    </lineage>
</organism>
<dbReference type="PANTHER" id="PTHR34153">
    <property type="entry name" value="SI:CH211-262H13.3-RELATED-RELATED"/>
    <property type="match status" value="1"/>
</dbReference>
<dbReference type="AlphaFoldDB" id="A0AAV6TWP0"/>
<sequence>MTFRVKILYQSTALRVVLAKLQGIEEKQAQVLSLLQQTQDVCLPVSSDDLPVHFMENLKLLDEKLADDSEFAKLVKILGFRGGKDVADCTRKVLSGLMTTGLARQLNWRGGQIKTSITDTTLILQLIFVSVRQNKEFQKATQEEMEGTVKTWLRSACDRDGGRAKRRKTIVSPPEESDN</sequence>
<comment type="caution">
    <text evidence="2">The sequence shown here is derived from an EMBL/GenBank/DDBJ whole genome shotgun (WGS) entry which is preliminary data.</text>
</comment>